<dbReference type="Proteomes" id="UP001500363">
    <property type="component" value="Unassembled WGS sequence"/>
</dbReference>
<accession>A0ABN2AU08</accession>
<sequence>MAQYEVIARTRLARRLTTSAYLDLALDSPKLDKGMRFVRTEELPDGQVAVVLQHKSSPRKHDLAAATANRTLAQLGIPAAEVQQLDLVRLTKHGRALVRSWKQYPGDPSGDREPRRPHPTPPTLRATRDH</sequence>
<protein>
    <submittedName>
        <fullName evidence="2">Uncharacterized protein</fullName>
    </submittedName>
</protein>
<evidence type="ECO:0000313" key="2">
    <source>
        <dbReference type="EMBL" id="GAA1525141.1"/>
    </source>
</evidence>
<organism evidence="2 3">
    <name type="scientific">Kribbella lupini</name>
    <dbReference type="NCBI Taxonomy" id="291602"/>
    <lineage>
        <taxon>Bacteria</taxon>
        <taxon>Bacillati</taxon>
        <taxon>Actinomycetota</taxon>
        <taxon>Actinomycetes</taxon>
        <taxon>Propionibacteriales</taxon>
        <taxon>Kribbellaceae</taxon>
        <taxon>Kribbella</taxon>
    </lineage>
</organism>
<feature type="region of interest" description="Disordered" evidence="1">
    <location>
        <begin position="99"/>
        <end position="130"/>
    </location>
</feature>
<proteinExistence type="predicted"/>
<gene>
    <name evidence="2" type="ORF">GCM10009741_28320</name>
</gene>
<keyword evidence="3" id="KW-1185">Reference proteome</keyword>
<evidence type="ECO:0000256" key="1">
    <source>
        <dbReference type="SAM" id="MobiDB-lite"/>
    </source>
</evidence>
<comment type="caution">
    <text evidence="2">The sequence shown here is derived from an EMBL/GenBank/DDBJ whole genome shotgun (WGS) entry which is preliminary data.</text>
</comment>
<reference evidence="2 3" key="1">
    <citation type="journal article" date="2019" name="Int. J. Syst. Evol. Microbiol.">
        <title>The Global Catalogue of Microorganisms (GCM) 10K type strain sequencing project: providing services to taxonomists for standard genome sequencing and annotation.</title>
        <authorList>
            <consortium name="The Broad Institute Genomics Platform"/>
            <consortium name="The Broad Institute Genome Sequencing Center for Infectious Disease"/>
            <person name="Wu L."/>
            <person name="Ma J."/>
        </authorList>
    </citation>
    <scope>NUCLEOTIDE SEQUENCE [LARGE SCALE GENOMIC DNA]</scope>
    <source>
        <strain evidence="2 3">JCM 14303</strain>
    </source>
</reference>
<name>A0ABN2AU08_9ACTN</name>
<evidence type="ECO:0000313" key="3">
    <source>
        <dbReference type="Proteomes" id="UP001500363"/>
    </source>
</evidence>
<dbReference type="RefSeq" id="WP_344174120.1">
    <property type="nucleotide sequence ID" value="NZ_BAAANC010000002.1"/>
</dbReference>
<dbReference type="EMBL" id="BAAANC010000002">
    <property type="protein sequence ID" value="GAA1525141.1"/>
    <property type="molecule type" value="Genomic_DNA"/>
</dbReference>